<dbReference type="Gene3D" id="2.60.40.1080">
    <property type="match status" value="1"/>
</dbReference>
<evidence type="ECO:0000259" key="3">
    <source>
        <dbReference type="Pfam" id="PF07583"/>
    </source>
</evidence>
<dbReference type="AlphaFoldDB" id="A0A512M9L6"/>
<dbReference type="InterPro" id="IPR022655">
    <property type="entry name" value="DUF1553"/>
</dbReference>
<feature type="region of interest" description="Disordered" evidence="1">
    <location>
        <begin position="597"/>
        <end position="620"/>
    </location>
</feature>
<evidence type="ECO:0000256" key="2">
    <source>
        <dbReference type="SAM" id="SignalP"/>
    </source>
</evidence>
<feature type="domain" description="DUF1549" evidence="3">
    <location>
        <begin position="233"/>
        <end position="415"/>
    </location>
</feature>
<evidence type="ECO:0000256" key="1">
    <source>
        <dbReference type="SAM" id="MobiDB-lite"/>
    </source>
</evidence>
<dbReference type="PANTHER" id="PTHR35889">
    <property type="entry name" value="CYCLOINULO-OLIGOSACCHARIDE FRUCTANOTRANSFERASE-RELATED"/>
    <property type="match status" value="1"/>
</dbReference>
<feature type="chain" id="PRO_5021966005" evidence="2">
    <location>
        <begin position="22"/>
        <end position="736"/>
    </location>
</feature>
<name>A0A512M9L6_9BACT</name>
<protein>
    <submittedName>
        <fullName evidence="5">Surface protein</fullName>
    </submittedName>
</protein>
<feature type="domain" description="DUF1553" evidence="4">
    <location>
        <begin position="478"/>
        <end position="708"/>
    </location>
</feature>
<dbReference type="InterPro" id="IPR011444">
    <property type="entry name" value="DUF1549"/>
</dbReference>
<dbReference type="OrthoDB" id="9764302at2"/>
<keyword evidence="2" id="KW-0732">Signal</keyword>
<proteinExistence type="predicted"/>
<gene>
    <name evidence="5" type="ORF">BGE01nite_27160</name>
</gene>
<dbReference type="PANTHER" id="PTHR35889:SF3">
    <property type="entry name" value="F-BOX DOMAIN-CONTAINING PROTEIN"/>
    <property type="match status" value="1"/>
</dbReference>
<feature type="signal peptide" evidence="2">
    <location>
        <begin position="1"/>
        <end position="21"/>
    </location>
</feature>
<comment type="caution">
    <text evidence="5">The sequence shown here is derived from an EMBL/GenBank/DDBJ whole genome shotgun (WGS) entry which is preliminary data.</text>
</comment>
<organism evidence="5 6">
    <name type="scientific">Brevifollis gellanilyticus</name>
    <dbReference type="NCBI Taxonomy" id="748831"/>
    <lineage>
        <taxon>Bacteria</taxon>
        <taxon>Pseudomonadati</taxon>
        <taxon>Verrucomicrobiota</taxon>
        <taxon>Verrucomicrobiia</taxon>
        <taxon>Verrucomicrobiales</taxon>
        <taxon>Verrucomicrobiaceae</taxon>
    </lineage>
</organism>
<dbReference type="Proteomes" id="UP000321577">
    <property type="component" value="Unassembled WGS sequence"/>
</dbReference>
<accession>A0A512M9L6</accession>
<evidence type="ECO:0000259" key="4">
    <source>
        <dbReference type="Pfam" id="PF07587"/>
    </source>
</evidence>
<dbReference type="Pfam" id="PF07587">
    <property type="entry name" value="PSD1"/>
    <property type="match status" value="1"/>
</dbReference>
<dbReference type="RefSeq" id="WP_146851001.1">
    <property type="nucleotide sequence ID" value="NZ_BKAG01000017.1"/>
</dbReference>
<evidence type="ECO:0000313" key="6">
    <source>
        <dbReference type="Proteomes" id="UP000321577"/>
    </source>
</evidence>
<dbReference type="EMBL" id="BKAG01000017">
    <property type="protein sequence ID" value="GEP43425.1"/>
    <property type="molecule type" value="Genomic_DNA"/>
</dbReference>
<sequence length="736" mass="83330">MSRRLPWLFFAAAVTPLLSSAEGPSFRNDVMAAMSKAGCNLGTCHGNATGKGGFKLSLRGQDIEYDFAALTRDVSGRRVNAFSPEQSLILAKGTNQLSHEGGKKLDPKGWEYQVLRDWIAAGMPRASEKDLRVTKLEVTPREQIIDEPQSEVQLKAVITMSDGTQRDVTERVVYEPLQNGLIEVSRNGLVKRLQFGEPGVLVRYLQHNVPVRLTFVRSSPQFVWTAPRRYNYVDAHIFSKLKTLRINPSDDCGDEVFMRRAYLDLLGIVPKVDEAMTFVADKTPDKRARLIDRLLVRQEFADFWALKWSDVLKVEGRTLDEQGMKAFHGWIRDAIARNRPMNEFVSEMISSRGSTYHEPASNFYRANRTPQARAVAAAQVFLGTRLQCAECHNHPFDRWTQDDYYSWSAIFSQVDYKILDNKRRDKNDKHEFKGEQVVFLNPKLNVQNPRTGDQARPRFLGADMPKLADKQDELQAAAAWLTSPANPLFAKAQVNRVWYHLMGKGLVDPVDDFRLTNPASHPRLLDELTEDFVRSGFNLKHLVRTIMLSRTYQLDSAPNATNAADEANYSHALPRRLTAEQLFDSLHNAMWVRPSFDGAEPGTRAGQMAGPKGGRGSPDPMSPEAFLIQFGKPKRELSCECERANDTTIGQIFQFMSGPVVGRVIRDKYNRLQHLAKIENPAQIVRDLYWSLLTRAPTADEAKVMESLLTSSQDKRGTLEDITWSLVNAKEFVLRR</sequence>
<keyword evidence="6" id="KW-1185">Reference proteome</keyword>
<dbReference type="Pfam" id="PF07583">
    <property type="entry name" value="PSCyt2"/>
    <property type="match status" value="1"/>
</dbReference>
<reference evidence="5 6" key="1">
    <citation type="submission" date="2019-07" db="EMBL/GenBank/DDBJ databases">
        <title>Whole genome shotgun sequence of Brevifollis gellanilyticus NBRC 108608.</title>
        <authorList>
            <person name="Hosoyama A."/>
            <person name="Uohara A."/>
            <person name="Ohji S."/>
            <person name="Ichikawa N."/>
        </authorList>
    </citation>
    <scope>NUCLEOTIDE SEQUENCE [LARGE SCALE GENOMIC DNA]</scope>
    <source>
        <strain evidence="5 6">NBRC 108608</strain>
    </source>
</reference>
<evidence type="ECO:0000313" key="5">
    <source>
        <dbReference type="EMBL" id="GEP43425.1"/>
    </source>
</evidence>